<dbReference type="Proteomes" id="UP000887229">
    <property type="component" value="Unassembled WGS sequence"/>
</dbReference>
<dbReference type="GO" id="GO:0016747">
    <property type="term" value="F:acyltransferase activity, transferring groups other than amino-acyl groups"/>
    <property type="evidence" value="ECO:0007669"/>
    <property type="project" value="InterPro"/>
</dbReference>
<evidence type="ECO:0000259" key="1">
    <source>
        <dbReference type="Pfam" id="PF00583"/>
    </source>
</evidence>
<organism evidence="2 3">
    <name type="scientific">Emericellopsis atlantica</name>
    <dbReference type="NCBI Taxonomy" id="2614577"/>
    <lineage>
        <taxon>Eukaryota</taxon>
        <taxon>Fungi</taxon>
        <taxon>Dikarya</taxon>
        <taxon>Ascomycota</taxon>
        <taxon>Pezizomycotina</taxon>
        <taxon>Sordariomycetes</taxon>
        <taxon>Hypocreomycetidae</taxon>
        <taxon>Hypocreales</taxon>
        <taxon>Bionectriaceae</taxon>
        <taxon>Emericellopsis</taxon>
    </lineage>
</organism>
<name>A0A9P8CTW4_9HYPO</name>
<dbReference type="GeneID" id="70289751"/>
<dbReference type="RefSeq" id="XP_046123122.1">
    <property type="nucleotide sequence ID" value="XM_046258848.1"/>
</dbReference>
<evidence type="ECO:0000313" key="2">
    <source>
        <dbReference type="EMBL" id="KAG9259198.1"/>
    </source>
</evidence>
<evidence type="ECO:0000313" key="3">
    <source>
        <dbReference type="Proteomes" id="UP000887229"/>
    </source>
</evidence>
<dbReference type="InterPro" id="IPR000182">
    <property type="entry name" value="GNAT_dom"/>
</dbReference>
<dbReference type="Pfam" id="PF00583">
    <property type="entry name" value="Acetyltransf_1"/>
    <property type="match status" value="1"/>
</dbReference>
<protein>
    <recommendedName>
        <fullName evidence="1">N-acetyltransferase domain-containing protein</fullName>
    </recommendedName>
</protein>
<reference evidence="2" key="1">
    <citation type="journal article" date="2021" name="IMA Fungus">
        <title>Genomic characterization of three marine fungi, including Emericellopsis atlantica sp. nov. with signatures of a generalist lifestyle and marine biomass degradation.</title>
        <authorList>
            <person name="Hagestad O.C."/>
            <person name="Hou L."/>
            <person name="Andersen J.H."/>
            <person name="Hansen E.H."/>
            <person name="Altermark B."/>
            <person name="Li C."/>
            <person name="Kuhnert E."/>
            <person name="Cox R.J."/>
            <person name="Crous P.W."/>
            <person name="Spatafora J.W."/>
            <person name="Lail K."/>
            <person name="Amirebrahimi M."/>
            <person name="Lipzen A."/>
            <person name="Pangilinan J."/>
            <person name="Andreopoulos W."/>
            <person name="Hayes R.D."/>
            <person name="Ng V."/>
            <person name="Grigoriev I.V."/>
            <person name="Jackson S.A."/>
            <person name="Sutton T.D.S."/>
            <person name="Dobson A.D.W."/>
            <person name="Rama T."/>
        </authorList>
    </citation>
    <scope>NUCLEOTIDE SEQUENCE</scope>
    <source>
        <strain evidence="2">TS7</strain>
    </source>
</reference>
<keyword evidence="3" id="KW-1185">Reference proteome</keyword>
<dbReference type="OrthoDB" id="9975416at2759"/>
<sequence>MKSRPAHEASPGLLASLFNAAYSVYPSGSPGFDAETMTAWLIRNRISLQRSHVFYPGDGPDEALGIALVARRSDKPTHSRLAMIGIIPTAQGHGYGSKGLDMVISAERASGTEVLELECLIDDTKALTMYHRRRFEAVLEMPEWESEVIDQFEWHEDPGKAALEEITVGEVERIIEEHGDKERLAWQAYMLSSHRSAKRAFRLGHAYCAISDPDEEESGQPISLASLIVEEEYRGQGQAWDLIRCVLSRYKGRRWSVPGVFPRSGLMGRLPGEESDHGQVLMRLKLN</sequence>
<comment type="caution">
    <text evidence="2">The sequence shown here is derived from an EMBL/GenBank/DDBJ whole genome shotgun (WGS) entry which is preliminary data.</text>
</comment>
<feature type="domain" description="N-acetyltransferase" evidence="1">
    <location>
        <begin position="42"/>
        <end position="132"/>
    </location>
</feature>
<proteinExistence type="predicted"/>
<dbReference type="CDD" id="cd04301">
    <property type="entry name" value="NAT_SF"/>
    <property type="match status" value="1"/>
</dbReference>
<dbReference type="EMBL" id="MU251242">
    <property type="protein sequence ID" value="KAG9259198.1"/>
    <property type="molecule type" value="Genomic_DNA"/>
</dbReference>
<dbReference type="InterPro" id="IPR016181">
    <property type="entry name" value="Acyl_CoA_acyltransferase"/>
</dbReference>
<dbReference type="Gene3D" id="3.40.630.30">
    <property type="match status" value="1"/>
</dbReference>
<dbReference type="AlphaFoldDB" id="A0A9P8CTW4"/>
<accession>A0A9P8CTW4</accession>
<dbReference type="SUPFAM" id="SSF55729">
    <property type="entry name" value="Acyl-CoA N-acyltransferases (Nat)"/>
    <property type="match status" value="1"/>
</dbReference>
<gene>
    <name evidence="2" type="ORF">F5Z01DRAFT_29551</name>
</gene>